<sequence length="136" mass="15235">MEPSSDNEQNMLMPNVGKDKNVIVEHAVVALAKAMGTRTHSETTTDQVCLDDANKQVKDDLLRQETNFDPSVERNVQKDSDGMSVGMHFLEGRRSDVGRDGSSRGKVPKITSEASNEQEYVTKENLRKLIDMKRQV</sequence>
<comment type="caution">
    <text evidence="2">The sequence shown here is derived from an EMBL/GenBank/DDBJ whole genome shotgun (WGS) entry which is preliminary data.</text>
</comment>
<dbReference type="AlphaFoldDB" id="A0A834TJJ6"/>
<name>A0A834TJJ6_9FABA</name>
<organism evidence="2 3">
    <name type="scientific">Senna tora</name>
    <dbReference type="NCBI Taxonomy" id="362788"/>
    <lineage>
        <taxon>Eukaryota</taxon>
        <taxon>Viridiplantae</taxon>
        <taxon>Streptophyta</taxon>
        <taxon>Embryophyta</taxon>
        <taxon>Tracheophyta</taxon>
        <taxon>Spermatophyta</taxon>
        <taxon>Magnoliopsida</taxon>
        <taxon>eudicotyledons</taxon>
        <taxon>Gunneridae</taxon>
        <taxon>Pentapetalae</taxon>
        <taxon>rosids</taxon>
        <taxon>fabids</taxon>
        <taxon>Fabales</taxon>
        <taxon>Fabaceae</taxon>
        <taxon>Caesalpinioideae</taxon>
        <taxon>Cassia clade</taxon>
        <taxon>Senna</taxon>
    </lineage>
</organism>
<keyword evidence="3" id="KW-1185">Reference proteome</keyword>
<feature type="compositionally biased region" description="Basic and acidic residues" evidence="1">
    <location>
        <begin position="90"/>
        <end position="103"/>
    </location>
</feature>
<dbReference type="Proteomes" id="UP000634136">
    <property type="component" value="Unassembled WGS sequence"/>
</dbReference>
<feature type="region of interest" description="Disordered" evidence="1">
    <location>
        <begin position="61"/>
        <end position="119"/>
    </location>
</feature>
<protein>
    <submittedName>
        <fullName evidence="2">Uncharacterized protein</fullName>
    </submittedName>
</protein>
<proteinExistence type="predicted"/>
<evidence type="ECO:0000313" key="2">
    <source>
        <dbReference type="EMBL" id="KAF7822145.1"/>
    </source>
</evidence>
<evidence type="ECO:0000256" key="1">
    <source>
        <dbReference type="SAM" id="MobiDB-lite"/>
    </source>
</evidence>
<dbReference type="EMBL" id="JAAIUW010000008">
    <property type="protein sequence ID" value="KAF7822145.1"/>
    <property type="molecule type" value="Genomic_DNA"/>
</dbReference>
<evidence type="ECO:0000313" key="3">
    <source>
        <dbReference type="Proteomes" id="UP000634136"/>
    </source>
</evidence>
<feature type="compositionally biased region" description="Basic and acidic residues" evidence="1">
    <location>
        <begin position="71"/>
        <end position="81"/>
    </location>
</feature>
<accession>A0A834TJJ6</accession>
<gene>
    <name evidence="2" type="ORF">G2W53_027600</name>
</gene>
<reference evidence="2" key="1">
    <citation type="submission" date="2020-09" db="EMBL/GenBank/DDBJ databases">
        <title>Genome-Enabled Discovery of Anthraquinone Biosynthesis in Senna tora.</title>
        <authorList>
            <person name="Kang S.-H."/>
            <person name="Pandey R.P."/>
            <person name="Lee C.-M."/>
            <person name="Sim J.-S."/>
            <person name="Jeong J.-T."/>
            <person name="Choi B.-S."/>
            <person name="Jung M."/>
            <person name="Ginzburg D."/>
            <person name="Zhao K."/>
            <person name="Won S.Y."/>
            <person name="Oh T.-J."/>
            <person name="Yu Y."/>
            <person name="Kim N.-H."/>
            <person name="Lee O.R."/>
            <person name="Lee T.-H."/>
            <person name="Bashyal P."/>
            <person name="Kim T.-S."/>
            <person name="Lee W.-H."/>
            <person name="Kawkins C."/>
            <person name="Kim C.-K."/>
            <person name="Kim J.S."/>
            <person name="Ahn B.O."/>
            <person name="Rhee S.Y."/>
            <person name="Sohng J.K."/>
        </authorList>
    </citation>
    <scope>NUCLEOTIDE SEQUENCE</scope>
    <source>
        <tissue evidence="2">Leaf</tissue>
    </source>
</reference>